<evidence type="ECO:0000313" key="5">
    <source>
        <dbReference type="EMBL" id="PSS16534.1"/>
    </source>
</evidence>
<sequence>MADASHKREFKIRDLSTRSVLLFPTRAQIIRDIKDIALQPGPNQIIIHGLSPTVDEHSIKVEGSGAATISEVSVDLLPNREVYEDVYPSDSEEEEDENDEENGPHEEPESMKAIMNKIEQLNLDLLEEKEKIDSAAYRLQICDHFGSTASDNHPAPSDLGSIIKAYTDERAKISVDRTRSIVAVRKIEEEIAKYEKEKVKLRSVLAKAHYKEHKEKTKLRMKKARKMAETRKERQRIKDERSSFWPKKVYRITISLEPTIQTPGSSRPSSIDGDTIVNLATTTFHNPSSEHLKAGEVSLSLSYITYSASWAPRYDLSLNSLKCTGVLEYGAELKNNTSETWRDAKVVLSTSQTTFSGLNESIPVLHPWHVRLVKGLTGTDGALFSKTELEAKRQQRIESTEVGQKPRHEIFGIENSRVPAWAASRHLYAEAAYDQASSSLFRREDRLPQPFGAQSNSNVQDSLFGSSGTWAQSNSNTQSSLFGSSGTCLQSNTNIQGGLFGSVTPATSAPIPVSGAVLMARRRVQPSDEAEESKEELAFVAAGDSDPDNSIVFEEGAWEESGLTTTYDVPGLKTLAPSNSTSKHKISKIDFKNIAFSHIVVGKLRQVAFLKARLRNASRITLLKGPLSLTLDGSFLGRSTFPRCSAGESFTLPLGVDPAIQIHYLKPTVRRSQSGIFSKEDSNTFMRTMVITNTKHNAPVELVALDQIPVSEDERLKIEITSPRGLKIDGESVCTGVGFKQTNLAQAPTGTTQSAKMSSYPSSARQESGPQGGWGKAEAMVKKNGEVTWNIKLKAGCGVRLCLEYEALFPAGEAVVN</sequence>
<evidence type="ECO:0000259" key="3">
    <source>
        <dbReference type="Pfam" id="PF13598"/>
    </source>
</evidence>
<protein>
    <recommendedName>
        <fullName evidence="7">DUF4139 domain-containing protein</fullName>
    </recommendedName>
</protein>
<keyword evidence="6" id="KW-1185">Reference proteome</keyword>
<name>A0A2T3AZF5_AMORE</name>
<keyword evidence="1" id="KW-0175">Coiled coil</keyword>
<dbReference type="InterPro" id="IPR025554">
    <property type="entry name" value="DUF4140"/>
</dbReference>
<dbReference type="InterPro" id="IPR011935">
    <property type="entry name" value="CHP02231"/>
</dbReference>
<reference evidence="5 6" key="1">
    <citation type="journal article" date="2018" name="New Phytol.">
        <title>Comparative genomics and transcriptomics depict ericoid mycorrhizal fungi as versatile saprotrophs and plant mutualists.</title>
        <authorList>
            <person name="Martino E."/>
            <person name="Morin E."/>
            <person name="Grelet G.A."/>
            <person name="Kuo A."/>
            <person name="Kohler A."/>
            <person name="Daghino S."/>
            <person name="Barry K.W."/>
            <person name="Cichocki N."/>
            <person name="Clum A."/>
            <person name="Dockter R.B."/>
            <person name="Hainaut M."/>
            <person name="Kuo R.C."/>
            <person name="LaButti K."/>
            <person name="Lindahl B.D."/>
            <person name="Lindquist E.A."/>
            <person name="Lipzen A."/>
            <person name="Khouja H.R."/>
            <person name="Magnuson J."/>
            <person name="Murat C."/>
            <person name="Ohm R.A."/>
            <person name="Singer S.W."/>
            <person name="Spatafora J.W."/>
            <person name="Wang M."/>
            <person name="Veneault-Fourrey C."/>
            <person name="Henrissat B."/>
            <person name="Grigoriev I.V."/>
            <person name="Martin F.M."/>
            <person name="Perotto S."/>
        </authorList>
    </citation>
    <scope>NUCLEOTIDE SEQUENCE [LARGE SCALE GENOMIC DNA]</scope>
    <source>
        <strain evidence="5 6">ATCC 22711</strain>
    </source>
</reference>
<evidence type="ECO:0008006" key="7">
    <source>
        <dbReference type="Google" id="ProtNLM"/>
    </source>
</evidence>
<feature type="domain" description="DUF4139" evidence="3">
    <location>
        <begin position="299"/>
        <end position="806"/>
    </location>
</feature>
<gene>
    <name evidence="5" type="ORF">M430DRAFT_35303</name>
</gene>
<dbReference type="PANTHER" id="PTHR31005">
    <property type="entry name" value="DUF4139 DOMAIN-CONTAINING PROTEIN"/>
    <property type="match status" value="1"/>
</dbReference>
<dbReference type="PANTHER" id="PTHR31005:SF8">
    <property type="entry name" value="DUF4139 DOMAIN-CONTAINING PROTEIN"/>
    <property type="match status" value="1"/>
</dbReference>
<proteinExistence type="predicted"/>
<dbReference type="STRING" id="857342.A0A2T3AZF5"/>
<feature type="coiled-coil region" evidence="1">
    <location>
        <begin position="177"/>
        <end position="240"/>
    </location>
</feature>
<dbReference type="InParanoid" id="A0A2T3AZF5"/>
<organism evidence="5 6">
    <name type="scientific">Amorphotheca resinae ATCC 22711</name>
    <dbReference type="NCBI Taxonomy" id="857342"/>
    <lineage>
        <taxon>Eukaryota</taxon>
        <taxon>Fungi</taxon>
        <taxon>Dikarya</taxon>
        <taxon>Ascomycota</taxon>
        <taxon>Pezizomycotina</taxon>
        <taxon>Leotiomycetes</taxon>
        <taxon>Helotiales</taxon>
        <taxon>Amorphothecaceae</taxon>
        <taxon>Amorphotheca</taxon>
    </lineage>
</organism>
<evidence type="ECO:0000259" key="4">
    <source>
        <dbReference type="Pfam" id="PF13600"/>
    </source>
</evidence>
<feature type="domain" description="DUF4140" evidence="4">
    <location>
        <begin position="20"/>
        <end position="140"/>
    </location>
</feature>
<feature type="region of interest" description="Disordered" evidence="2">
    <location>
        <begin position="746"/>
        <end position="776"/>
    </location>
</feature>
<dbReference type="InterPro" id="IPR037291">
    <property type="entry name" value="DUF4139"/>
</dbReference>
<evidence type="ECO:0000256" key="1">
    <source>
        <dbReference type="SAM" id="Coils"/>
    </source>
</evidence>
<dbReference type="AlphaFoldDB" id="A0A2T3AZF5"/>
<dbReference type="GeneID" id="36574795"/>
<dbReference type="OrthoDB" id="10068793at2759"/>
<feature type="compositionally biased region" description="Acidic residues" evidence="2">
    <location>
        <begin position="90"/>
        <end position="101"/>
    </location>
</feature>
<evidence type="ECO:0000313" key="6">
    <source>
        <dbReference type="Proteomes" id="UP000241818"/>
    </source>
</evidence>
<dbReference type="Pfam" id="PF13598">
    <property type="entry name" value="DUF4139"/>
    <property type="match status" value="1"/>
</dbReference>
<dbReference type="Pfam" id="PF13600">
    <property type="entry name" value="DUF4140"/>
    <property type="match status" value="1"/>
</dbReference>
<dbReference type="Proteomes" id="UP000241818">
    <property type="component" value="Unassembled WGS sequence"/>
</dbReference>
<evidence type="ECO:0000256" key="2">
    <source>
        <dbReference type="SAM" id="MobiDB-lite"/>
    </source>
</evidence>
<feature type="region of interest" description="Disordered" evidence="2">
    <location>
        <begin position="86"/>
        <end position="111"/>
    </location>
</feature>
<accession>A0A2T3AZF5</accession>
<feature type="compositionally biased region" description="Polar residues" evidence="2">
    <location>
        <begin position="746"/>
        <end position="769"/>
    </location>
</feature>
<dbReference type="EMBL" id="KZ679012">
    <property type="protein sequence ID" value="PSS16534.1"/>
    <property type="molecule type" value="Genomic_DNA"/>
</dbReference>
<dbReference type="RefSeq" id="XP_024720042.1">
    <property type="nucleotide sequence ID" value="XM_024866714.1"/>
</dbReference>